<feature type="chain" id="PRO_5042546159" evidence="1">
    <location>
        <begin position="21"/>
        <end position="202"/>
    </location>
</feature>
<evidence type="ECO:0000256" key="1">
    <source>
        <dbReference type="SAM" id="SignalP"/>
    </source>
</evidence>
<proteinExistence type="predicted"/>
<dbReference type="SUPFAM" id="SSF57302">
    <property type="entry name" value="Snake toxin-like"/>
    <property type="match status" value="1"/>
</dbReference>
<keyword evidence="1" id="KW-0732">Signal</keyword>
<dbReference type="KEGG" id="lcf:108881988"/>
<dbReference type="InterPro" id="IPR045860">
    <property type="entry name" value="Snake_toxin-like_sf"/>
</dbReference>
<evidence type="ECO:0000313" key="2">
    <source>
        <dbReference type="Proteomes" id="UP000694890"/>
    </source>
</evidence>
<reference evidence="3" key="1">
    <citation type="submission" date="2025-08" db="UniProtKB">
        <authorList>
            <consortium name="RefSeq"/>
        </authorList>
    </citation>
    <scope>IDENTIFICATION</scope>
    <source>
        <tissue evidence="3">Brain</tissue>
    </source>
</reference>
<dbReference type="RefSeq" id="XP_050931315.1">
    <property type="nucleotide sequence ID" value="XM_051075358.1"/>
</dbReference>
<feature type="signal peptide" evidence="1">
    <location>
        <begin position="1"/>
        <end position="20"/>
    </location>
</feature>
<dbReference type="GeneID" id="108881988"/>
<dbReference type="AlphaFoldDB" id="A0AAJ8BEZ0"/>
<accession>A0AAJ8BEZ0</accession>
<evidence type="ECO:0000313" key="3">
    <source>
        <dbReference type="RefSeq" id="XP_050931315.1"/>
    </source>
</evidence>
<organism evidence="2 3">
    <name type="scientific">Lates calcarifer</name>
    <name type="common">Barramundi</name>
    <name type="synonym">Holocentrus calcarifer</name>
    <dbReference type="NCBI Taxonomy" id="8187"/>
    <lineage>
        <taxon>Eukaryota</taxon>
        <taxon>Metazoa</taxon>
        <taxon>Chordata</taxon>
        <taxon>Craniata</taxon>
        <taxon>Vertebrata</taxon>
        <taxon>Euteleostomi</taxon>
        <taxon>Actinopterygii</taxon>
        <taxon>Neopterygii</taxon>
        <taxon>Teleostei</taxon>
        <taxon>Neoteleostei</taxon>
        <taxon>Acanthomorphata</taxon>
        <taxon>Carangaria</taxon>
        <taxon>Carangaria incertae sedis</taxon>
        <taxon>Centropomidae</taxon>
        <taxon>Lates</taxon>
    </lineage>
</organism>
<name>A0AAJ8BEZ0_LATCA</name>
<protein>
    <submittedName>
        <fullName evidence="3">Uncharacterized protein LOC108881988</fullName>
    </submittedName>
</protein>
<sequence length="202" mass="22116">MMQLYGALILLMILSTACESRCYTCVTTDHKPCTWISICPENLECCFSTKADGVIAEGCQKSLNCVEPISCCEDELCNGTIPISCRVILLLCRCEEGEAFSYYPGLISIFTIPCCTGHSQFISTIKACESRCYTCVTTDHKPCTWISICPENLECCFSTKADGVIAEGCQKSLNCVEPISCCEDELCNGTIPISCRVILLLV</sequence>
<gene>
    <name evidence="3" type="primary">LOC108881988</name>
</gene>
<dbReference type="Proteomes" id="UP000694890">
    <property type="component" value="Linkage group LG13"/>
</dbReference>